<dbReference type="Proteomes" id="UP001329430">
    <property type="component" value="Chromosome 10"/>
</dbReference>
<dbReference type="EMBL" id="JAVRBK010000010">
    <property type="protein sequence ID" value="KAK5638111.1"/>
    <property type="molecule type" value="Genomic_DNA"/>
</dbReference>
<name>A0AAN7V2P2_9COLE</name>
<dbReference type="PRINTS" id="PR00080">
    <property type="entry name" value="SDRFAMILY"/>
</dbReference>
<evidence type="ECO:0000256" key="2">
    <source>
        <dbReference type="ARBA" id="ARBA00023002"/>
    </source>
</evidence>
<dbReference type="PROSITE" id="PS00061">
    <property type="entry name" value="ADH_SHORT"/>
    <property type="match status" value="1"/>
</dbReference>
<gene>
    <name evidence="4" type="ORF">RI129_012406</name>
</gene>
<evidence type="ECO:0000256" key="1">
    <source>
        <dbReference type="ARBA" id="ARBA00006484"/>
    </source>
</evidence>
<reference evidence="4 5" key="1">
    <citation type="journal article" date="2024" name="Insects">
        <title>An Improved Chromosome-Level Genome Assembly of the Firefly Pyrocoelia pectoralis.</title>
        <authorList>
            <person name="Fu X."/>
            <person name="Meyer-Rochow V.B."/>
            <person name="Ballantyne L."/>
            <person name="Zhu X."/>
        </authorList>
    </citation>
    <scope>NUCLEOTIDE SEQUENCE [LARGE SCALE GENOMIC DNA]</scope>
    <source>
        <strain evidence="4">XCY_ONT2</strain>
    </source>
</reference>
<dbReference type="PANTHER" id="PTHR43115">
    <property type="entry name" value="DEHYDROGENASE/REDUCTASE SDR FAMILY MEMBER 11"/>
    <property type="match status" value="1"/>
</dbReference>
<dbReference type="SUPFAM" id="SSF51735">
    <property type="entry name" value="NAD(P)-binding Rossmann-fold domains"/>
    <property type="match status" value="1"/>
</dbReference>
<organism evidence="4 5">
    <name type="scientific">Pyrocoelia pectoralis</name>
    <dbReference type="NCBI Taxonomy" id="417401"/>
    <lineage>
        <taxon>Eukaryota</taxon>
        <taxon>Metazoa</taxon>
        <taxon>Ecdysozoa</taxon>
        <taxon>Arthropoda</taxon>
        <taxon>Hexapoda</taxon>
        <taxon>Insecta</taxon>
        <taxon>Pterygota</taxon>
        <taxon>Neoptera</taxon>
        <taxon>Endopterygota</taxon>
        <taxon>Coleoptera</taxon>
        <taxon>Polyphaga</taxon>
        <taxon>Elateriformia</taxon>
        <taxon>Elateroidea</taxon>
        <taxon>Lampyridae</taxon>
        <taxon>Lampyrinae</taxon>
        <taxon>Pyrocoelia</taxon>
    </lineage>
</organism>
<evidence type="ECO:0000313" key="5">
    <source>
        <dbReference type="Proteomes" id="UP001329430"/>
    </source>
</evidence>
<evidence type="ECO:0000256" key="3">
    <source>
        <dbReference type="RuleBase" id="RU000363"/>
    </source>
</evidence>
<evidence type="ECO:0008006" key="6">
    <source>
        <dbReference type="Google" id="ProtNLM"/>
    </source>
</evidence>
<dbReference type="InterPro" id="IPR002347">
    <property type="entry name" value="SDR_fam"/>
</dbReference>
<dbReference type="InterPro" id="IPR020904">
    <property type="entry name" value="Sc_DH/Rdtase_CS"/>
</dbReference>
<dbReference type="InterPro" id="IPR036291">
    <property type="entry name" value="NAD(P)-bd_dom_sf"/>
</dbReference>
<keyword evidence="5" id="KW-1185">Reference proteome</keyword>
<dbReference type="GO" id="GO:0016616">
    <property type="term" value="F:oxidoreductase activity, acting on the CH-OH group of donors, NAD or NADP as acceptor"/>
    <property type="evidence" value="ECO:0007669"/>
    <property type="project" value="UniProtKB-ARBA"/>
</dbReference>
<keyword evidence="2" id="KW-0560">Oxidoreductase</keyword>
<dbReference type="PRINTS" id="PR00081">
    <property type="entry name" value="GDHRDH"/>
</dbReference>
<proteinExistence type="inferred from homology"/>
<comment type="caution">
    <text evidence="4">The sequence shown here is derived from an EMBL/GenBank/DDBJ whole genome shotgun (WGS) entry which is preliminary data.</text>
</comment>
<dbReference type="Pfam" id="PF00106">
    <property type="entry name" value="adh_short"/>
    <property type="match status" value="1"/>
</dbReference>
<sequence length="250" mass="27482">MNRWIGKVAVVTGASAGIGLAIAEYLVDSGLKVVGLARRKEKLEELAQKLQGKQGRFYPFKADITKETEIENAFRWITDNVGPVNILVNNAGIGRPNGLLDGNADHWEEILRTNILGLCVATKEAVKIMRANHIDGHVIHINSIAGHNIPNYPDFNIYPATKHAVTALTETLRRELNSIDSKIKITSISPGLVRSEFFVASERTPEVLDTLKSMPILEAEDIAAAVLYVLGTPPHVQVHELIIKPVGERF</sequence>
<accession>A0AAN7V2P2</accession>
<dbReference type="FunFam" id="3.40.50.720:FF:000047">
    <property type="entry name" value="NADP-dependent L-serine/L-allo-threonine dehydrogenase"/>
    <property type="match status" value="1"/>
</dbReference>
<dbReference type="PANTHER" id="PTHR43115:SF4">
    <property type="entry name" value="DEHYDROGENASE_REDUCTASE SDR FAMILY MEMBER 11"/>
    <property type="match status" value="1"/>
</dbReference>
<evidence type="ECO:0000313" key="4">
    <source>
        <dbReference type="EMBL" id="KAK5638111.1"/>
    </source>
</evidence>
<comment type="similarity">
    <text evidence="1 3">Belongs to the short-chain dehydrogenases/reductases (SDR) family.</text>
</comment>
<dbReference type="AlphaFoldDB" id="A0AAN7V2P2"/>
<dbReference type="Gene3D" id="3.40.50.720">
    <property type="entry name" value="NAD(P)-binding Rossmann-like Domain"/>
    <property type="match status" value="1"/>
</dbReference>
<protein>
    <recommendedName>
        <fullName evidence="6">Farnesol dehydrogenase</fullName>
    </recommendedName>
</protein>